<dbReference type="InterPro" id="IPR015943">
    <property type="entry name" value="WD40/YVTN_repeat-like_dom_sf"/>
</dbReference>
<dbReference type="Pfam" id="PF24951">
    <property type="entry name" value="LisH_PAC1"/>
    <property type="match status" value="1"/>
</dbReference>
<dbReference type="InParanoid" id="A0A7M7KHZ5"/>
<dbReference type="HAMAP" id="MF_03141">
    <property type="entry name" value="lis1"/>
    <property type="match status" value="1"/>
</dbReference>
<dbReference type="GO" id="GO:0005737">
    <property type="term" value="C:cytoplasm"/>
    <property type="evidence" value="ECO:0007669"/>
    <property type="project" value="UniProtKB-UniRule"/>
</dbReference>
<dbReference type="Pfam" id="PF00400">
    <property type="entry name" value="WD40"/>
    <property type="match status" value="7"/>
</dbReference>
<dbReference type="GO" id="GO:0051299">
    <property type="term" value="P:centrosome separation"/>
    <property type="evidence" value="ECO:0007669"/>
    <property type="project" value="UniProtKB-ARBA"/>
</dbReference>
<dbReference type="GO" id="GO:0000398">
    <property type="term" value="P:mRNA splicing, via spliceosome"/>
    <property type="evidence" value="ECO:0007669"/>
    <property type="project" value="TreeGrafter"/>
</dbReference>
<feature type="repeat" description="WD" evidence="12">
    <location>
        <begin position="326"/>
        <end position="351"/>
    </location>
</feature>
<comment type="similarity">
    <text evidence="11">Belongs to the WD repeat LIS1/nudF family.</text>
</comment>
<dbReference type="PANTHER" id="PTHR19846">
    <property type="entry name" value="WD40 REPEAT PROTEIN"/>
    <property type="match status" value="1"/>
</dbReference>
<dbReference type="SMART" id="SM00320">
    <property type="entry name" value="WD40"/>
    <property type="match status" value="7"/>
</dbReference>
<feature type="repeat" description="WD" evidence="12">
    <location>
        <begin position="394"/>
        <end position="428"/>
    </location>
</feature>
<dbReference type="InterPro" id="IPR056795">
    <property type="entry name" value="PAC1-like_LisH-like_dom"/>
</dbReference>
<keyword evidence="10 11" id="KW-0131">Cell cycle</keyword>
<dbReference type="AlphaFoldDB" id="A0A7M7KHZ5"/>
<organism evidence="14 15">
    <name type="scientific">Varroa destructor</name>
    <name type="common">Honeybee mite</name>
    <dbReference type="NCBI Taxonomy" id="109461"/>
    <lineage>
        <taxon>Eukaryota</taxon>
        <taxon>Metazoa</taxon>
        <taxon>Ecdysozoa</taxon>
        <taxon>Arthropoda</taxon>
        <taxon>Chelicerata</taxon>
        <taxon>Arachnida</taxon>
        <taxon>Acari</taxon>
        <taxon>Parasitiformes</taxon>
        <taxon>Mesostigmata</taxon>
        <taxon>Gamasina</taxon>
        <taxon>Dermanyssoidea</taxon>
        <taxon>Varroidae</taxon>
        <taxon>Varroa</taxon>
    </lineage>
</organism>
<feature type="repeat" description="WD" evidence="12">
    <location>
        <begin position="244"/>
        <end position="285"/>
    </location>
</feature>
<dbReference type="GO" id="GO:0000132">
    <property type="term" value="P:establishment of mitotic spindle orientation"/>
    <property type="evidence" value="ECO:0007669"/>
    <property type="project" value="UniProtKB-UniRule"/>
</dbReference>
<name>A0A7M7KHZ5_VARDE</name>
<feature type="repeat" description="WD" evidence="12">
    <location>
        <begin position="202"/>
        <end position="243"/>
    </location>
</feature>
<dbReference type="PROSITE" id="PS50294">
    <property type="entry name" value="WD_REPEATS_REGION"/>
    <property type="match status" value="6"/>
</dbReference>
<keyword evidence="1 11" id="KW-0813">Transport</keyword>
<dbReference type="OMA" id="WHVATKE"/>
<keyword evidence="4 11" id="KW-0132">Cell division</keyword>
<comment type="domain">
    <text evidence="11">Dimerization mediated by the LisH domain may be required to activate dynein.</text>
</comment>
<dbReference type="GO" id="GO:0023052">
    <property type="term" value="P:signaling"/>
    <property type="evidence" value="ECO:0007669"/>
    <property type="project" value="UniProtKB-ARBA"/>
</dbReference>
<comment type="subcellular location">
    <subcellularLocation>
        <location evidence="11">Cytoplasm</location>
        <location evidence="11">Cytoskeleton</location>
    </subcellularLocation>
    <subcellularLocation>
        <location evidence="11">Cytoplasm</location>
        <location evidence="11">Cytoskeleton</location>
        <location evidence="11">Microtubule organizing center</location>
        <location evidence="11">Centrosome</location>
    </subcellularLocation>
    <text evidence="11">Localizes to the plus end of microtubules and to the centrosome.</text>
</comment>
<dbReference type="Proteomes" id="UP000594260">
    <property type="component" value="Unplaced"/>
</dbReference>
<dbReference type="InterPro" id="IPR006594">
    <property type="entry name" value="LisH"/>
</dbReference>
<accession>A0A7M7KHZ5</accession>
<feature type="domain" description="PAC1-like LisH-like dimerisation" evidence="13">
    <location>
        <begin position="26"/>
        <end position="54"/>
    </location>
</feature>
<dbReference type="GO" id="GO:0051301">
    <property type="term" value="P:cell division"/>
    <property type="evidence" value="ECO:0007669"/>
    <property type="project" value="UniProtKB-KW"/>
</dbReference>
<feature type="repeat" description="WD" evidence="12">
    <location>
        <begin position="117"/>
        <end position="158"/>
    </location>
</feature>
<dbReference type="Gene3D" id="1.20.960.30">
    <property type="match status" value="1"/>
</dbReference>
<dbReference type="FunCoup" id="A0A7M7KHZ5">
    <property type="interactions" value="1820"/>
</dbReference>
<dbReference type="RefSeq" id="XP_022667087.1">
    <property type="nucleotide sequence ID" value="XM_022811352.1"/>
</dbReference>
<dbReference type="GO" id="GO:0017070">
    <property type="term" value="F:U6 snRNA binding"/>
    <property type="evidence" value="ECO:0007669"/>
    <property type="project" value="TreeGrafter"/>
</dbReference>
<dbReference type="OrthoDB" id="674604at2759"/>
<dbReference type="InterPro" id="IPR001680">
    <property type="entry name" value="WD40_rpt"/>
</dbReference>
<dbReference type="GO" id="GO:0005813">
    <property type="term" value="C:centrosome"/>
    <property type="evidence" value="ECO:0007669"/>
    <property type="project" value="UniProtKB-SubCell"/>
</dbReference>
<dbReference type="GO" id="GO:0007154">
    <property type="term" value="P:cell communication"/>
    <property type="evidence" value="ECO:0007669"/>
    <property type="project" value="UniProtKB-ARBA"/>
</dbReference>
<sequence length="428" mass="48117">MEERPPKVARVDTFPSEISWDCVQFRHKAIADYLSSQGFMGALEAFKREANLNGEIDKTASGLLEKKWMSVVRLQKKVMDMEAKYAAAEKEYISGAPTRDKRTPVEWIPRPPERYCLTGHRAPITAVLFHPTYSVVISASEDATIKLWDYESGDFEKTLKGHTDVVQDLALDPHGGKLLASCSADMNVKLWDFQSYECIRTMRGHDHNVSSVAFLPSGDHLISCSRDKTIKVWEVATGYCVKTLTGHREWVRRIACNWDGALLASCSQDHSIRVWALETKECRQEMREHDNTVECIAWAPASAIEAINHAAAPDVSNASGDKKRQGPFLASGSRDKLIKIWDASTGQCLITLTGHDNWVRSLKFHPGGKYLLSASDDKTVRVWDLKTARCSKTLDAHEHFCTSLDFHPTAPYCVTGSVDEKIKIWECR</sequence>
<dbReference type="GO" id="GO:0051225">
    <property type="term" value="P:spindle assembly"/>
    <property type="evidence" value="ECO:0007669"/>
    <property type="project" value="UniProtKB-ARBA"/>
</dbReference>
<dbReference type="GO" id="GO:0070840">
    <property type="term" value="F:dynein complex binding"/>
    <property type="evidence" value="ECO:0007669"/>
    <property type="project" value="UniProtKB-UniRule"/>
</dbReference>
<dbReference type="Gene3D" id="2.130.10.10">
    <property type="entry name" value="YVTN repeat-like/Quinoprotein amine dehydrogenase"/>
    <property type="match status" value="1"/>
</dbReference>
<evidence type="ECO:0000256" key="6">
    <source>
        <dbReference type="ARBA" id="ARBA00022737"/>
    </source>
</evidence>
<feature type="repeat" description="WD" evidence="12">
    <location>
        <begin position="352"/>
        <end position="393"/>
    </location>
</feature>
<dbReference type="FunFam" id="1.20.960.30:FF:000002">
    <property type="entry name" value="Platelet-activating factor acetylhydrolase ib"/>
    <property type="match status" value="1"/>
</dbReference>
<dbReference type="FunFam" id="2.130.10.10:FF:000342">
    <property type="entry name" value="Nuclear distribution protein PAC1"/>
    <property type="match status" value="1"/>
</dbReference>
<evidence type="ECO:0000256" key="3">
    <source>
        <dbReference type="ARBA" id="ARBA00022574"/>
    </source>
</evidence>
<dbReference type="GO" id="GO:0030286">
    <property type="term" value="C:dynein complex"/>
    <property type="evidence" value="ECO:0007669"/>
    <property type="project" value="UniProtKB-ARBA"/>
</dbReference>
<dbReference type="InterPro" id="IPR020472">
    <property type="entry name" value="WD40_PAC1"/>
</dbReference>
<dbReference type="SUPFAM" id="SSF109925">
    <property type="entry name" value="Lissencephaly-1 protein (Lis-1, PAF-AH alpha) N-terminal domain"/>
    <property type="match status" value="1"/>
</dbReference>
<dbReference type="InterPro" id="IPR017252">
    <property type="entry name" value="Dynein_regulator_LIS1"/>
</dbReference>
<keyword evidence="2 11" id="KW-0963">Cytoplasm</keyword>
<evidence type="ECO:0000256" key="8">
    <source>
        <dbReference type="ARBA" id="ARBA00023054"/>
    </source>
</evidence>
<evidence type="ECO:0000256" key="7">
    <source>
        <dbReference type="ARBA" id="ARBA00022776"/>
    </source>
</evidence>
<evidence type="ECO:0000256" key="9">
    <source>
        <dbReference type="ARBA" id="ARBA00023212"/>
    </source>
</evidence>
<keyword evidence="5 11" id="KW-0493">Microtubule</keyword>
<dbReference type="InterPro" id="IPR037190">
    <property type="entry name" value="LIS1_N"/>
</dbReference>
<evidence type="ECO:0000313" key="15">
    <source>
        <dbReference type="Proteomes" id="UP000594260"/>
    </source>
</evidence>
<proteinExistence type="inferred from homology"/>
<evidence type="ECO:0000256" key="1">
    <source>
        <dbReference type="ARBA" id="ARBA00022448"/>
    </source>
</evidence>
<dbReference type="PRINTS" id="PR00320">
    <property type="entry name" value="GPROTEINBRPT"/>
</dbReference>
<dbReference type="GO" id="GO:0005874">
    <property type="term" value="C:microtubule"/>
    <property type="evidence" value="ECO:0007669"/>
    <property type="project" value="UniProtKB-KW"/>
</dbReference>
<dbReference type="EnsemblMetazoa" id="XM_022811352">
    <property type="protein sequence ID" value="XP_022667087"/>
    <property type="gene ID" value="LOC111252833"/>
</dbReference>
<dbReference type="PANTHER" id="PTHR19846:SF0">
    <property type="entry name" value="PRE-MRNA PROCESSING FACTOR 4"/>
    <property type="match status" value="1"/>
</dbReference>
<evidence type="ECO:0000256" key="2">
    <source>
        <dbReference type="ARBA" id="ARBA00022490"/>
    </source>
</evidence>
<keyword evidence="9 11" id="KW-0206">Cytoskeleton</keyword>
<evidence type="ECO:0000259" key="13">
    <source>
        <dbReference type="Pfam" id="PF24951"/>
    </source>
</evidence>
<dbReference type="GeneID" id="111252833"/>
<protein>
    <recommendedName>
        <fullName evidence="11">Lissencephaly-1 homolog</fullName>
    </recommendedName>
</protein>
<dbReference type="InterPro" id="IPR019775">
    <property type="entry name" value="WD40_repeat_CS"/>
</dbReference>
<evidence type="ECO:0000256" key="10">
    <source>
        <dbReference type="ARBA" id="ARBA00023306"/>
    </source>
</evidence>
<dbReference type="PROSITE" id="PS50082">
    <property type="entry name" value="WD_REPEATS_2"/>
    <property type="match status" value="7"/>
</dbReference>
<evidence type="ECO:0000256" key="5">
    <source>
        <dbReference type="ARBA" id="ARBA00022701"/>
    </source>
</evidence>
<keyword evidence="8 11" id="KW-0175">Coiled coil</keyword>
<keyword evidence="3 12" id="KW-0853">WD repeat</keyword>
<evidence type="ECO:0000256" key="4">
    <source>
        <dbReference type="ARBA" id="ARBA00022618"/>
    </source>
</evidence>
<reference evidence="14" key="1">
    <citation type="submission" date="2021-01" db="UniProtKB">
        <authorList>
            <consortium name="EnsemblMetazoa"/>
        </authorList>
    </citation>
    <scope>IDENTIFICATION</scope>
</reference>
<evidence type="ECO:0000313" key="14">
    <source>
        <dbReference type="EnsemblMetazoa" id="XP_022667087"/>
    </source>
</evidence>
<keyword evidence="7 11" id="KW-0498">Mitosis</keyword>
<keyword evidence="15" id="KW-1185">Reference proteome</keyword>
<dbReference type="InterPro" id="IPR036322">
    <property type="entry name" value="WD40_repeat_dom_sf"/>
</dbReference>
<dbReference type="GO" id="GO:0046540">
    <property type="term" value="C:U4/U6 x U5 tri-snRNP complex"/>
    <property type="evidence" value="ECO:0007669"/>
    <property type="project" value="TreeGrafter"/>
</dbReference>
<dbReference type="PROSITE" id="PS00678">
    <property type="entry name" value="WD_REPEATS_1"/>
    <property type="match status" value="5"/>
</dbReference>
<dbReference type="PROSITE" id="PS50896">
    <property type="entry name" value="LISH"/>
    <property type="match status" value="1"/>
</dbReference>
<dbReference type="PIRSF" id="PIRSF037647">
    <property type="entry name" value="Dynein_regulator_Lis1"/>
    <property type="match status" value="1"/>
</dbReference>
<comment type="function">
    <text evidence="11">Positively regulates the activity of the minus-end directed microtubule motor protein dynein. May enhance dynein-mediated microtubule sliding by targeting dynein to the microtubule plus end. Required for several dynein- and microtubule-dependent processes.</text>
</comment>
<keyword evidence="6" id="KW-0677">Repeat</keyword>
<dbReference type="GO" id="GO:0051012">
    <property type="term" value="P:microtubule sliding"/>
    <property type="evidence" value="ECO:0007669"/>
    <property type="project" value="UniProtKB-UniRule"/>
</dbReference>
<dbReference type="KEGG" id="vde:111252833"/>
<dbReference type="SUPFAM" id="SSF50978">
    <property type="entry name" value="WD40 repeat-like"/>
    <property type="match status" value="1"/>
</dbReference>
<dbReference type="GO" id="GO:0006909">
    <property type="term" value="P:phagocytosis"/>
    <property type="evidence" value="ECO:0007669"/>
    <property type="project" value="UniProtKB-ARBA"/>
</dbReference>
<evidence type="ECO:0000256" key="11">
    <source>
        <dbReference type="HAMAP-Rule" id="MF_03141"/>
    </source>
</evidence>
<dbReference type="CDD" id="cd00200">
    <property type="entry name" value="WD40"/>
    <property type="match status" value="1"/>
</dbReference>
<evidence type="ECO:0000256" key="12">
    <source>
        <dbReference type="PROSITE-ProRule" id="PRU00221"/>
    </source>
</evidence>
<dbReference type="CTD" id="36791"/>
<feature type="repeat" description="WD" evidence="12">
    <location>
        <begin position="159"/>
        <end position="201"/>
    </location>
</feature>
<dbReference type="GO" id="GO:0030621">
    <property type="term" value="F:U4 snRNA binding"/>
    <property type="evidence" value="ECO:0007669"/>
    <property type="project" value="TreeGrafter"/>
</dbReference>